<feature type="transmembrane region" description="Helical" evidence="12">
    <location>
        <begin position="73"/>
        <end position="91"/>
    </location>
</feature>
<feature type="transmembrane region" description="Helical" evidence="12">
    <location>
        <begin position="293"/>
        <end position="313"/>
    </location>
</feature>
<comment type="subcellular location">
    <subcellularLocation>
        <location evidence="1">Cell membrane</location>
        <topology evidence="1">Multi-pass membrane protein</topology>
    </subcellularLocation>
</comment>
<keyword evidence="10 12" id="KW-0472">Membrane</keyword>
<feature type="transmembrane region" description="Helical" evidence="12">
    <location>
        <begin position="6"/>
        <end position="23"/>
    </location>
</feature>
<keyword evidence="9" id="KW-0406">Ion transport</keyword>
<feature type="transmembrane region" description="Helical" evidence="12">
    <location>
        <begin position="35"/>
        <end position="53"/>
    </location>
</feature>
<keyword evidence="4" id="KW-0050">Antiport</keyword>
<reference evidence="14 15" key="1">
    <citation type="submission" date="2024-03" db="EMBL/GenBank/DDBJ databases">
        <title>Complete genome of BD2.</title>
        <authorList>
            <person name="Cao G."/>
        </authorList>
    </citation>
    <scope>NUCLEOTIDE SEQUENCE [LARGE SCALE GENOMIC DNA]</scope>
    <source>
        <strain evidence="14 15">BD2</strain>
    </source>
</reference>
<dbReference type="InterPro" id="IPR018422">
    <property type="entry name" value="Cation/H_exchanger_CPA1"/>
</dbReference>
<organism evidence="14 15">
    <name type="scientific">Ectopseudomonas mendocina</name>
    <name type="common">Pseudomonas mendocina</name>
    <dbReference type="NCBI Taxonomy" id="300"/>
    <lineage>
        <taxon>Bacteria</taxon>
        <taxon>Pseudomonadati</taxon>
        <taxon>Pseudomonadota</taxon>
        <taxon>Gammaproteobacteria</taxon>
        <taxon>Pseudomonadales</taxon>
        <taxon>Pseudomonadaceae</taxon>
        <taxon>Ectopseudomonas</taxon>
    </lineage>
</organism>
<evidence type="ECO:0000256" key="4">
    <source>
        <dbReference type="ARBA" id="ARBA00022449"/>
    </source>
</evidence>
<keyword evidence="11" id="KW-0739">Sodium transport</keyword>
<gene>
    <name evidence="14" type="ORF">WG219_02520</name>
</gene>
<name>A0ABZ2RH86_ECTME</name>
<keyword evidence="8" id="KW-0915">Sodium</keyword>
<evidence type="ECO:0000259" key="13">
    <source>
        <dbReference type="Pfam" id="PF00999"/>
    </source>
</evidence>
<evidence type="ECO:0000256" key="8">
    <source>
        <dbReference type="ARBA" id="ARBA00023053"/>
    </source>
</evidence>
<evidence type="ECO:0000256" key="5">
    <source>
        <dbReference type="ARBA" id="ARBA00022475"/>
    </source>
</evidence>
<accession>A0ABZ2RH86</accession>
<evidence type="ECO:0000256" key="11">
    <source>
        <dbReference type="ARBA" id="ARBA00023201"/>
    </source>
</evidence>
<feature type="transmembrane region" description="Helical" evidence="12">
    <location>
        <begin position="98"/>
        <end position="120"/>
    </location>
</feature>
<keyword evidence="5" id="KW-1003">Cell membrane</keyword>
<evidence type="ECO:0000256" key="10">
    <source>
        <dbReference type="ARBA" id="ARBA00023136"/>
    </source>
</evidence>
<sequence length="434" mass="46214">MLDLAAAFITLTTLLTYLNYRFLKLPPAIGVMLNALLLSLAVQGISAAGYPILEKSFIQFLQGIDFHQVLMTWFLPALLFAGALHVNLADLKEYKWPIGFLATVGVVISTFAVGGVAYVLLEALGWQVSFIYCLIFGALISPTDPIAVMGILKTSGAPKPLSMTIVGESLFNDGTAVVAFGVLLGIAALGHSPSAGEITWLLVQEGFGGVLFGLMVGYVGCLMIKTIHQPQLTVMVTLAMVFGGASVASKLHVSAPIFAVVAGLVMGNVGRLRNMGDKEREYVDDFWELVDDILNALLFALIGLELLLLPISWLHFGAAILLGAGVLLCRLAAVAPGVMLLRLMQRKGERQFDKGTIRTLCWGGLRGGVSVALALSLPAGPERDVLVVITYIIVLVSILIQGLTIGPLVRTLFGENKKPEHTDGTAAEEAPPAH</sequence>
<dbReference type="Pfam" id="PF00999">
    <property type="entry name" value="Na_H_Exchanger"/>
    <property type="match status" value="1"/>
</dbReference>
<evidence type="ECO:0000256" key="2">
    <source>
        <dbReference type="ARBA" id="ARBA00007367"/>
    </source>
</evidence>
<feature type="transmembrane region" description="Helical" evidence="12">
    <location>
        <begin position="198"/>
        <end position="220"/>
    </location>
</feature>
<evidence type="ECO:0000256" key="3">
    <source>
        <dbReference type="ARBA" id="ARBA00022448"/>
    </source>
</evidence>
<protein>
    <submittedName>
        <fullName evidence="14">Sodium:proton antiporter</fullName>
    </submittedName>
</protein>
<evidence type="ECO:0000256" key="12">
    <source>
        <dbReference type="SAM" id="Phobius"/>
    </source>
</evidence>
<dbReference type="EMBL" id="CP148074">
    <property type="protein sequence ID" value="WXL26384.1"/>
    <property type="molecule type" value="Genomic_DNA"/>
</dbReference>
<keyword evidence="3" id="KW-0813">Transport</keyword>
<dbReference type="Gene3D" id="6.10.140.1330">
    <property type="match status" value="1"/>
</dbReference>
<keyword evidence="7 12" id="KW-1133">Transmembrane helix</keyword>
<feature type="transmembrane region" description="Helical" evidence="12">
    <location>
        <begin position="360"/>
        <end position="379"/>
    </location>
</feature>
<feature type="transmembrane region" description="Helical" evidence="12">
    <location>
        <begin position="385"/>
        <end position="409"/>
    </location>
</feature>
<keyword evidence="15" id="KW-1185">Reference proteome</keyword>
<keyword evidence="6 12" id="KW-0812">Transmembrane</keyword>
<comment type="similarity">
    <text evidence="2">Belongs to the monovalent cation:proton antiporter 1 (CPA1) transporter (TC 2.A.36) family.</text>
</comment>
<dbReference type="InterPro" id="IPR006153">
    <property type="entry name" value="Cation/H_exchanger_TM"/>
</dbReference>
<evidence type="ECO:0000256" key="9">
    <source>
        <dbReference type="ARBA" id="ARBA00023065"/>
    </source>
</evidence>
<feature type="domain" description="Cation/H+ exchanger transmembrane" evidence="13">
    <location>
        <begin position="11"/>
        <end position="410"/>
    </location>
</feature>
<feature type="transmembrane region" description="Helical" evidence="12">
    <location>
        <begin position="255"/>
        <end position="272"/>
    </location>
</feature>
<evidence type="ECO:0000256" key="6">
    <source>
        <dbReference type="ARBA" id="ARBA00022692"/>
    </source>
</evidence>
<evidence type="ECO:0000313" key="15">
    <source>
        <dbReference type="Proteomes" id="UP001476583"/>
    </source>
</evidence>
<dbReference type="Proteomes" id="UP001476583">
    <property type="component" value="Chromosome"/>
</dbReference>
<evidence type="ECO:0000313" key="14">
    <source>
        <dbReference type="EMBL" id="WXL26384.1"/>
    </source>
</evidence>
<evidence type="ECO:0000256" key="1">
    <source>
        <dbReference type="ARBA" id="ARBA00004651"/>
    </source>
</evidence>
<dbReference type="PANTHER" id="PTHR10110:SF195">
    <property type="entry name" value="NA(+)_H(+) ANTIPORTER NHAS2"/>
    <property type="match status" value="1"/>
</dbReference>
<dbReference type="PANTHER" id="PTHR10110">
    <property type="entry name" value="SODIUM/HYDROGEN EXCHANGER"/>
    <property type="match status" value="1"/>
</dbReference>
<evidence type="ECO:0000256" key="7">
    <source>
        <dbReference type="ARBA" id="ARBA00022989"/>
    </source>
</evidence>
<feature type="transmembrane region" description="Helical" evidence="12">
    <location>
        <begin position="319"/>
        <end position="340"/>
    </location>
</feature>
<proteinExistence type="inferred from homology"/>
<feature type="transmembrane region" description="Helical" evidence="12">
    <location>
        <begin position="232"/>
        <end position="249"/>
    </location>
</feature>
<feature type="transmembrane region" description="Helical" evidence="12">
    <location>
        <begin position="170"/>
        <end position="192"/>
    </location>
</feature>
<feature type="transmembrane region" description="Helical" evidence="12">
    <location>
        <begin position="126"/>
        <end position="149"/>
    </location>
</feature>